<keyword evidence="5 6" id="KW-0456">Lyase</keyword>
<evidence type="ECO:0000313" key="10">
    <source>
        <dbReference type="EMBL" id="MDQ0180645.1"/>
    </source>
</evidence>
<evidence type="ECO:0000256" key="5">
    <source>
        <dbReference type="ARBA" id="ARBA00023239"/>
    </source>
</evidence>
<dbReference type="HAMAP" id="MF_01224_B">
    <property type="entry name" value="MoaC_B"/>
    <property type="match status" value="1"/>
</dbReference>
<dbReference type="Proteomes" id="UP001230951">
    <property type="component" value="Unassembled WGS sequence"/>
</dbReference>
<sequence length="179" mass="18060">MNDTPEPAGMVGGALTHLRQDGTAQMVDVSGKAVTTREATATATVHSTAEVLSLLGAGELPKGDALAVARVAGIMAAKKTPELIPLCHPLPISKVTVDFELGPDTVVVLATVKTRGVTGVEMEALTAASVAALSVYDMIKAVDKHAVISGIQVLAKSGGKSGDWAVPAPSGAPGEGERT</sequence>
<reference evidence="9 11" key="1">
    <citation type="submission" date="2023-07" db="EMBL/GenBank/DDBJ databases">
        <title>Sorghum-associated microbial communities from plants grown in Nebraska, USA.</title>
        <authorList>
            <person name="Schachtman D."/>
        </authorList>
    </citation>
    <scope>NUCLEOTIDE SEQUENCE</scope>
    <source>
        <strain evidence="9">DS1006</strain>
        <strain evidence="10 11">DS1016</strain>
    </source>
</reference>
<dbReference type="CDD" id="cd01420">
    <property type="entry name" value="MoaC_PE"/>
    <property type="match status" value="1"/>
</dbReference>
<dbReference type="InterPro" id="IPR050105">
    <property type="entry name" value="MoCo_biosynth_MoaA/MoaC"/>
</dbReference>
<proteinExistence type="inferred from homology"/>
<comment type="subunit">
    <text evidence="6">Homohexamer; trimer of dimers.</text>
</comment>
<protein>
    <recommendedName>
        <fullName evidence="3 6">Cyclic pyranopterin monophosphate synthase</fullName>
        <ecNumber evidence="3 6">4.6.1.17</ecNumber>
    </recommendedName>
    <alternativeName>
        <fullName evidence="6">Molybdenum cofactor biosynthesis protein C</fullName>
    </alternativeName>
</protein>
<evidence type="ECO:0000259" key="8">
    <source>
        <dbReference type="Pfam" id="PF01967"/>
    </source>
</evidence>
<feature type="active site" evidence="6">
    <location>
        <position position="137"/>
    </location>
</feature>
<feature type="domain" description="Molybdopterin cofactor biosynthesis C (MoaC)" evidence="8">
    <location>
        <begin position="26"/>
        <end position="159"/>
    </location>
</feature>
<comment type="function">
    <text evidence="6">Catalyzes the conversion of (8S)-3',8-cyclo-7,8-dihydroguanosine 5'-triphosphate to cyclic pyranopterin monophosphate (cPMP).</text>
</comment>
<evidence type="ECO:0000256" key="4">
    <source>
        <dbReference type="ARBA" id="ARBA00023150"/>
    </source>
</evidence>
<dbReference type="InterPro" id="IPR002820">
    <property type="entry name" value="Mopterin_CF_biosynth-C_dom"/>
</dbReference>
<dbReference type="InterPro" id="IPR023045">
    <property type="entry name" value="MoaC"/>
</dbReference>
<evidence type="ECO:0000256" key="2">
    <source>
        <dbReference type="ARBA" id="ARBA00005046"/>
    </source>
</evidence>
<dbReference type="SUPFAM" id="SSF55040">
    <property type="entry name" value="Molybdenum cofactor biosynthesis protein C, MoaC"/>
    <property type="match status" value="1"/>
</dbReference>
<comment type="caution">
    <text evidence="9">The sequence shown here is derived from an EMBL/GenBank/DDBJ whole genome shotgun (WGS) entry which is preliminary data.</text>
</comment>
<dbReference type="GO" id="GO:0006777">
    <property type="term" value="P:Mo-molybdopterin cofactor biosynthetic process"/>
    <property type="evidence" value="ECO:0007669"/>
    <property type="project" value="UniProtKB-UniRule"/>
</dbReference>
<dbReference type="Pfam" id="PF01967">
    <property type="entry name" value="MoaC"/>
    <property type="match status" value="1"/>
</dbReference>
<accession>A0AAW8DLW1</accession>
<evidence type="ECO:0000256" key="6">
    <source>
        <dbReference type="HAMAP-Rule" id="MF_01224"/>
    </source>
</evidence>
<name>A0AAW8DLW1_9MICC</name>
<comment type="catalytic activity">
    <reaction evidence="1 6">
        <text>(8S)-3',8-cyclo-7,8-dihydroguanosine 5'-triphosphate = cyclic pyranopterin phosphate + diphosphate</text>
        <dbReference type="Rhea" id="RHEA:49580"/>
        <dbReference type="ChEBI" id="CHEBI:33019"/>
        <dbReference type="ChEBI" id="CHEBI:59648"/>
        <dbReference type="ChEBI" id="CHEBI:131766"/>
        <dbReference type="EC" id="4.6.1.17"/>
    </reaction>
</comment>
<gene>
    <name evidence="6" type="primary">moaC</name>
    <name evidence="9" type="ORF">J2S90_003392</name>
    <name evidence="10" type="ORF">J2S93_002067</name>
</gene>
<dbReference type="AlphaFoldDB" id="A0AAW8DLW1"/>
<evidence type="ECO:0000313" key="11">
    <source>
        <dbReference type="Proteomes" id="UP001230951"/>
    </source>
</evidence>
<evidence type="ECO:0000256" key="7">
    <source>
        <dbReference type="SAM" id="MobiDB-lite"/>
    </source>
</evidence>
<dbReference type="GO" id="GO:0061799">
    <property type="term" value="F:cyclic pyranopterin monophosphate synthase activity"/>
    <property type="evidence" value="ECO:0007669"/>
    <property type="project" value="UniProtKB-UniRule"/>
</dbReference>
<dbReference type="EMBL" id="JAUSTF010000003">
    <property type="protein sequence ID" value="MDQ0180645.1"/>
    <property type="molecule type" value="Genomic_DNA"/>
</dbReference>
<dbReference type="NCBIfam" id="TIGR00581">
    <property type="entry name" value="moaC"/>
    <property type="match status" value="1"/>
</dbReference>
<comment type="similarity">
    <text evidence="6">Belongs to the MoaC family.</text>
</comment>
<feature type="binding site" evidence="6">
    <location>
        <begin position="122"/>
        <end position="123"/>
    </location>
    <ligand>
        <name>substrate</name>
    </ligand>
</feature>
<keyword evidence="4 6" id="KW-0501">Molybdenum cofactor biosynthesis</keyword>
<evidence type="ECO:0000256" key="1">
    <source>
        <dbReference type="ARBA" id="ARBA00001637"/>
    </source>
</evidence>
<dbReference type="EMBL" id="JAUSRG010000011">
    <property type="protein sequence ID" value="MDP9906408.1"/>
    <property type="molecule type" value="Genomic_DNA"/>
</dbReference>
<comment type="pathway">
    <text evidence="2 6">Cofactor biosynthesis; molybdopterin biosynthesis.</text>
</comment>
<evidence type="ECO:0000313" key="9">
    <source>
        <dbReference type="EMBL" id="MDP9906408.1"/>
    </source>
</evidence>
<dbReference type="InterPro" id="IPR036522">
    <property type="entry name" value="MoaC_sf"/>
</dbReference>
<dbReference type="Proteomes" id="UP001242995">
    <property type="component" value="Unassembled WGS sequence"/>
</dbReference>
<dbReference type="EC" id="4.6.1.17" evidence="3 6"/>
<evidence type="ECO:0000313" key="12">
    <source>
        <dbReference type="Proteomes" id="UP001242995"/>
    </source>
</evidence>
<feature type="region of interest" description="Disordered" evidence="7">
    <location>
        <begin position="157"/>
        <end position="179"/>
    </location>
</feature>
<keyword evidence="11" id="KW-1185">Reference proteome</keyword>
<feature type="binding site" evidence="6">
    <location>
        <begin position="86"/>
        <end position="88"/>
    </location>
    <ligand>
        <name>substrate</name>
    </ligand>
</feature>
<dbReference type="InterPro" id="IPR047594">
    <property type="entry name" value="MoaC_bact/euk"/>
</dbReference>
<dbReference type="PANTHER" id="PTHR22960:SF29">
    <property type="entry name" value="CYCLIC PYRANOPTERIN MONOPHOSPHATE SYNTHASE"/>
    <property type="match status" value="1"/>
</dbReference>
<dbReference type="PANTHER" id="PTHR22960">
    <property type="entry name" value="MOLYBDOPTERIN COFACTOR SYNTHESIS PROTEIN A"/>
    <property type="match status" value="1"/>
</dbReference>
<dbReference type="NCBIfam" id="NF006870">
    <property type="entry name" value="PRK09364.1"/>
    <property type="match status" value="1"/>
</dbReference>
<organism evidence="9 12">
    <name type="scientific">Arthrobacter bambusae</name>
    <dbReference type="NCBI Taxonomy" id="1338426"/>
    <lineage>
        <taxon>Bacteria</taxon>
        <taxon>Bacillati</taxon>
        <taxon>Actinomycetota</taxon>
        <taxon>Actinomycetes</taxon>
        <taxon>Micrococcales</taxon>
        <taxon>Micrococcaceae</taxon>
        <taxon>Arthrobacter</taxon>
    </lineage>
</organism>
<evidence type="ECO:0000256" key="3">
    <source>
        <dbReference type="ARBA" id="ARBA00012575"/>
    </source>
</evidence>
<dbReference type="Gene3D" id="3.30.70.640">
    <property type="entry name" value="Molybdopterin cofactor biosynthesis C (MoaC) domain"/>
    <property type="match status" value="1"/>
</dbReference>